<dbReference type="AlphaFoldDB" id="A0A0U9H4V4"/>
<evidence type="ECO:0000313" key="6">
    <source>
        <dbReference type="Proteomes" id="UP000052946"/>
    </source>
</evidence>
<dbReference type="PANTHER" id="PTHR43691">
    <property type="entry name" value="URIDINE PHOSPHORYLASE"/>
    <property type="match status" value="1"/>
</dbReference>
<sequence length="249" mass="28447">MTLYGEMTKADWMKALHIKDENIPTAFILHGEWEHAWNIEIWKELLAEEQWIPTWNAITGNYNQTRIGFANVFGGPQAAMIAHRFAMLGTEIMIQTGYFGGLSKQASYGDIFIVTGAYMEDGVSRWYLSEQDMVYADPMLVNEAIAYCEEMNYSYVTGNIYTTSAMLMETKELVEDWSNRGFIGVDMETATTFAVASKYNRRAVGLLNLSDHLIQGDTLYSRIANYEQIEERTDQRIREIALYLSSLGK</sequence>
<evidence type="ECO:0000256" key="2">
    <source>
        <dbReference type="ARBA" id="ARBA00021980"/>
    </source>
</evidence>
<dbReference type="OrthoDB" id="2842532at2"/>
<name>A0A0U9H4V4_9BACI</name>
<proteinExistence type="predicted"/>
<evidence type="ECO:0000259" key="4">
    <source>
        <dbReference type="Pfam" id="PF01048"/>
    </source>
</evidence>
<organism evidence="5 6">
    <name type="scientific">Oceanobacillus picturae</name>
    <dbReference type="NCBI Taxonomy" id="171693"/>
    <lineage>
        <taxon>Bacteria</taxon>
        <taxon>Bacillati</taxon>
        <taxon>Bacillota</taxon>
        <taxon>Bacilli</taxon>
        <taxon>Bacillales</taxon>
        <taxon>Bacillaceae</taxon>
        <taxon>Oceanobacillus</taxon>
    </lineage>
</organism>
<comment type="catalytic activity">
    <reaction evidence="3">
        <text>uridine + phosphate = alpha-D-ribose 1-phosphate + uracil</text>
        <dbReference type="Rhea" id="RHEA:24388"/>
        <dbReference type="ChEBI" id="CHEBI:16704"/>
        <dbReference type="ChEBI" id="CHEBI:17568"/>
        <dbReference type="ChEBI" id="CHEBI:43474"/>
        <dbReference type="ChEBI" id="CHEBI:57720"/>
        <dbReference type="EC" id="2.4.2.3"/>
    </reaction>
</comment>
<dbReference type="GO" id="GO:0005829">
    <property type="term" value="C:cytosol"/>
    <property type="evidence" value="ECO:0007669"/>
    <property type="project" value="TreeGrafter"/>
</dbReference>
<evidence type="ECO:0000256" key="3">
    <source>
        <dbReference type="ARBA" id="ARBA00048447"/>
    </source>
</evidence>
<accession>A0A0U9H4V4</accession>
<reference evidence="6" key="1">
    <citation type="submission" date="2015-07" db="EMBL/GenBank/DDBJ databases">
        <title>Draft Genome Sequence of Oceanobacillus picturae Heshi-B3 that Was Isolated from Fermented Rice Bran with Aging Salted Mackerel, Which Was Named Heshiko as Traditional Fermented Seafood in Japan.</title>
        <authorList>
            <person name="Akuzawa S."/>
            <person name="Nakagawa J."/>
            <person name="Kanekatsu T."/>
            <person name="Kanesaki Y."/>
            <person name="Suzuki T."/>
        </authorList>
    </citation>
    <scope>NUCLEOTIDE SEQUENCE [LARGE SCALE GENOMIC DNA]</scope>
    <source>
        <strain evidence="6">Heshi-B3</strain>
    </source>
</reference>
<dbReference type="GO" id="GO:0009116">
    <property type="term" value="P:nucleoside metabolic process"/>
    <property type="evidence" value="ECO:0007669"/>
    <property type="project" value="InterPro"/>
</dbReference>
<evidence type="ECO:0000256" key="1">
    <source>
        <dbReference type="ARBA" id="ARBA00011888"/>
    </source>
</evidence>
<dbReference type="SUPFAM" id="SSF53167">
    <property type="entry name" value="Purine and uridine phosphorylases"/>
    <property type="match status" value="1"/>
</dbReference>
<dbReference type="Gene3D" id="3.40.50.1580">
    <property type="entry name" value="Nucleoside phosphorylase domain"/>
    <property type="match status" value="1"/>
</dbReference>
<dbReference type="InterPro" id="IPR035994">
    <property type="entry name" value="Nucleoside_phosphorylase_sf"/>
</dbReference>
<dbReference type="PANTHER" id="PTHR43691:SF11">
    <property type="entry name" value="FI09636P-RELATED"/>
    <property type="match status" value="1"/>
</dbReference>
<dbReference type="Pfam" id="PF01048">
    <property type="entry name" value="PNP_UDP_1"/>
    <property type="match status" value="1"/>
</dbReference>
<protein>
    <recommendedName>
        <fullName evidence="2">Uridine phosphorylase</fullName>
        <ecNumber evidence="1">2.4.2.3</ecNumber>
    </recommendedName>
</protein>
<feature type="domain" description="Nucleoside phosphorylase" evidence="4">
    <location>
        <begin position="48"/>
        <end position="218"/>
    </location>
</feature>
<dbReference type="InterPro" id="IPR000845">
    <property type="entry name" value="Nucleoside_phosphorylase_d"/>
</dbReference>
<reference evidence="5 6" key="2">
    <citation type="journal article" date="2016" name="Genome Announc.">
        <title>Draft Genome Sequence of Oceanobacillus picturae Heshi-B3, Isolated from Fermented Rice Bran in a Traditional Japanese Seafood Dish.</title>
        <authorList>
            <person name="Akuzawa S."/>
            <person name="Nagaoka J."/>
            <person name="Kanekatsu M."/>
            <person name="Kanesaki Y."/>
            <person name="Suzuki T."/>
        </authorList>
    </citation>
    <scope>NUCLEOTIDE SEQUENCE [LARGE SCALE GENOMIC DNA]</scope>
    <source>
        <strain evidence="5 6">Heshi-B3</strain>
    </source>
</reference>
<evidence type="ECO:0000313" key="5">
    <source>
        <dbReference type="EMBL" id="GAQ17650.1"/>
    </source>
</evidence>
<dbReference type="RefSeq" id="WP_058949945.1">
    <property type="nucleotide sequence ID" value="NZ_BBXV01000017.1"/>
</dbReference>
<gene>
    <name evidence="5" type="ORF">OPHB3_1575</name>
</gene>
<dbReference type="GO" id="GO:0004850">
    <property type="term" value="F:uridine phosphorylase activity"/>
    <property type="evidence" value="ECO:0007669"/>
    <property type="project" value="UniProtKB-EC"/>
</dbReference>
<comment type="caution">
    <text evidence="5">The sequence shown here is derived from an EMBL/GenBank/DDBJ whole genome shotgun (WGS) entry which is preliminary data.</text>
</comment>
<dbReference type="EC" id="2.4.2.3" evidence="1"/>
<dbReference type="EMBL" id="BBXV01000017">
    <property type="protein sequence ID" value="GAQ17650.1"/>
    <property type="molecule type" value="Genomic_DNA"/>
</dbReference>
<dbReference type="Proteomes" id="UP000052946">
    <property type="component" value="Unassembled WGS sequence"/>
</dbReference>